<sequence length="254" mass="25815">MNVMTAFSLSGKRALVTGGTRGIGFALAKALMQAGASVVITGRDADRLDAAVSALREEEGAGITGCVLDVTDTRQIAGVISAIGPVDILVNNAGTEQVCASLEVDEKLWDTIVSTNLKGAFFCAQAAAKSMVSAGVGGAIINLCSLTSCVGVPGAAAYGSSKSGLVGLTHALSAEWASNGIRVNGIGPGYFETDLTGVFYQDPAWCAAMQAKIPLGRFGELEDLAGAVVFLASPAARYITGQVLYIDGGYLAAI</sequence>
<dbReference type="OrthoDB" id="8653364at2"/>
<dbReference type="GO" id="GO:0016616">
    <property type="term" value="F:oxidoreductase activity, acting on the CH-OH group of donors, NAD or NADP as acceptor"/>
    <property type="evidence" value="ECO:0007669"/>
    <property type="project" value="UniProtKB-ARBA"/>
</dbReference>
<dbReference type="Gene3D" id="3.40.50.720">
    <property type="entry name" value="NAD(P)-binding Rossmann-like Domain"/>
    <property type="match status" value="1"/>
</dbReference>
<evidence type="ECO:0000256" key="1">
    <source>
        <dbReference type="ARBA" id="ARBA00006484"/>
    </source>
</evidence>
<dbReference type="InterPro" id="IPR020904">
    <property type="entry name" value="Sc_DH/Rdtase_CS"/>
</dbReference>
<dbReference type="SUPFAM" id="SSF51735">
    <property type="entry name" value="NAD(P)-binding Rossmann-fold domains"/>
    <property type="match status" value="1"/>
</dbReference>
<dbReference type="PANTHER" id="PTHR42760">
    <property type="entry name" value="SHORT-CHAIN DEHYDROGENASES/REDUCTASES FAMILY MEMBER"/>
    <property type="match status" value="1"/>
</dbReference>
<dbReference type="NCBIfam" id="NF005559">
    <property type="entry name" value="PRK07231.1"/>
    <property type="match status" value="1"/>
</dbReference>
<evidence type="ECO:0000313" key="4">
    <source>
        <dbReference type="EMBL" id="PWW11776.1"/>
    </source>
</evidence>
<dbReference type="AlphaFoldDB" id="A0A317QB60"/>
<dbReference type="PROSITE" id="PS00061">
    <property type="entry name" value="ADH_SHORT"/>
    <property type="match status" value="1"/>
</dbReference>
<organism evidence="4 5">
    <name type="scientific">Mangrovibacter plantisponsor</name>
    <dbReference type="NCBI Taxonomy" id="451513"/>
    <lineage>
        <taxon>Bacteria</taxon>
        <taxon>Pseudomonadati</taxon>
        <taxon>Pseudomonadota</taxon>
        <taxon>Gammaproteobacteria</taxon>
        <taxon>Enterobacterales</taxon>
        <taxon>Enterobacteriaceae</taxon>
        <taxon>Mangrovibacter</taxon>
    </lineage>
</organism>
<dbReference type="Proteomes" id="UP000246744">
    <property type="component" value="Unassembled WGS sequence"/>
</dbReference>
<protein>
    <submittedName>
        <fullName evidence="4">Gluconate 5-dehydrogenase</fullName>
    </submittedName>
</protein>
<dbReference type="PRINTS" id="PR00080">
    <property type="entry name" value="SDRFAMILY"/>
</dbReference>
<evidence type="ECO:0000259" key="3">
    <source>
        <dbReference type="SMART" id="SM00822"/>
    </source>
</evidence>
<keyword evidence="2" id="KW-0560">Oxidoreductase</keyword>
<dbReference type="FunFam" id="3.40.50.720:FF:000084">
    <property type="entry name" value="Short-chain dehydrogenase reductase"/>
    <property type="match status" value="1"/>
</dbReference>
<dbReference type="Pfam" id="PF13561">
    <property type="entry name" value="adh_short_C2"/>
    <property type="match status" value="1"/>
</dbReference>
<dbReference type="InterPro" id="IPR002347">
    <property type="entry name" value="SDR_fam"/>
</dbReference>
<dbReference type="GO" id="GO:0006633">
    <property type="term" value="P:fatty acid biosynthetic process"/>
    <property type="evidence" value="ECO:0007669"/>
    <property type="project" value="TreeGrafter"/>
</dbReference>
<keyword evidence="5" id="KW-1185">Reference proteome</keyword>
<dbReference type="InterPro" id="IPR057326">
    <property type="entry name" value="KR_dom"/>
</dbReference>
<evidence type="ECO:0000313" key="5">
    <source>
        <dbReference type="Proteomes" id="UP000246744"/>
    </source>
</evidence>
<accession>A0A317QB60</accession>
<dbReference type="SMART" id="SM00822">
    <property type="entry name" value="PKS_KR"/>
    <property type="match status" value="1"/>
</dbReference>
<dbReference type="PANTHER" id="PTHR42760:SF133">
    <property type="entry name" value="3-OXOACYL-[ACYL-CARRIER-PROTEIN] REDUCTASE"/>
    <property type="match status" value="1"/>
</dbReference>
<dbReference type="PRINTS" id="PR00081">
    <property type="entry name" value="GDHRDH"/>
</dbReference>
<proteinExistence type="inferred from homology"/>
<comment type="similarity">
    <text evidence="1">Belongs to the short-chain dehydrogenases/reductases (SDR) family.</text>
</comment>
<reference evidence="4 5" key="1">
    <citation type="submission" date="2018-05" db="EMBL/GenBank/DDBJ databases">
        <title>Genomic Encyclopedia of Type Strains, Phase IV (KMG-IV): sequencing the most valuable type-strain genomes for metagenomic binning, comparative biology and taxonomic classification.</title>
        <authorList>
            <person name="Goeker M."/>
        </authorList>
    </citation>
    <scope>NUCLEOTIDE SEQUENCE [LARGE SCALE GENOMIC DNA]</scope>
    <source>
        <strain evidence="4 5">DSM 19579</strain>
    </source>
</reference>
<name>A0A317QB60_9ENTR</name>
<evidence type="ECO:0000256" key="2">
    <source>
        <dbReference type="ARBA" id="ARBA00023002"/>
    </source>
</evidence>
<comment type="caution">
    <text evidence="4">The sequence shown here is derived from an EMBL/GenBank/DDBJ whole genome shotgun (WGS) entry which is preliminary data.</text>
</comment>
<feature type="domain" description="Ketoreductase" evidence="3">
    <location>
        <begin position="12"/>
        <end position="189"/>
    </location>
</feature>
<dbReference type="RefSeq" id="WP_110025011.1">
    <property type="nucleotide sequence ID" value="NZ_QGTS01000002.1"/>
</dbReference>
<dbReference type="EMBL" id="QGTS01000002">
    <property type="protein sequence ID" value="PWW11776.1"/>
    <property type="molecule type" value="Genomic_DNA"/>
</dbReference>
<gene>
    <name evidence="4" type="ORF">DES37_102387</name>
</gene>
<dbReference type="InterPro" id="IPR036291">
    <property type="entry name" value="NAD(P)-bd_dom_sf"/>
</dbReference>
<dbReference type="GO" id="GO:0048038">
    <property type="term" value="F:quinone binding"/>
    <property type="evidence" value="ECO:0007669"/>
    <property type="project" value="TreeGrafter"/>
</dbReference>